<dbReference type="GO" id="GO:0071036">
    <property type="term" value="P:nuclear polyadenylation-dependent snoRNA catabolic process"/>
    <property type="evidence" value="ECO:0007669"/>
    <property type="project" value="TreeGrafter"/>
</dbReference>
<dbReference type="Proteomes" id="UP000054279">
    <property type="component" value="Unassembled WGS sequence"/>
</dbReference>
<dbReference type="SUPFAM" id="SSF57756">
    <property type="entry name" value="Retrovirus zinc finger-like domains"/>
    <property type="match status" value="1"/>
</dbReference>
<name>A0A0C9U3P6_SPHS4</name>
<feature type="non-terminal residue" evidence="11">
    <location>
        <position position="351"/>
    </location>
</feature>
<evidence type="ECO:0000259" key="10">
    <source>
        <dbReference type="PROSITE" id="PS50158"/>
    </source>
</evidence>
<protein>
    <recommendedName>
        <fullName evidence="10">CCHC-type domain-containing protein</fullName>
    </recommendedName>
</protein>
<dbReference type="Gene3D" id="4.10.60.10">
    <property type="entry name" value="Zinc finger, CCHC-type"/>
    <property type="match status" value="1"/>
</dbReference>
<gene>
    <name evidence="11" type="ORF">M422DRAFT_781812</name>
</gene>
<dbReference type="EMBL" id="KN837169">
    <property type="protein sequence ID" value="KIJ37468.1"/>
    <property type="molecule type" value="Genomic_DNA"/>
</dbReference>
<dbReference type="SMART" id="SM00343">
    <property type="entry name" value="ZnF_C2HC"/>
    <property type="match status" value="2"/>
</dbReference>
<dbReference type="InterPro" id="IPR051644">
    <property type="entry name" value="TRAMP_AT-DNA-binding"/>
</dbReference>
<evidence type="ECO:0000256" key="7">
    <source>
        <dbReference type="ARBA" id="ARBA00023242"/>
    </source>
</evidence>
<dbReference type="AlphaFoldDB" id="A0A0C9U3P6"/>
<feature type="domain" description="CCHC-type" evidence="10">
    <location>
        <begin position="230"/>
        <end position="245"/>
    </location>
</feature>
<dbReference type="GO" id="GO:0003723">
    <property type="term" value="F:RNA binding"/>
    <property type="evidence" value="ECO:0007669"/>
    <property type="project" value="TreeGrafter"/>
</dbReference>
<dbReference type="GO" id="GO:0006397">
    <property type="term" value="P:mRNA processing"/>
    <property type="evidence" value="ECO:0007669"/>
    <property type="project" value="UniProtKB-KW"/>
</dbReference>
<organism evidence="11 12">
    <name type="scientific">Sphaerobolus stellatus (strain SS14)</name>
    <dbReference type="NCBI Taxonomy" id="990650"/>
    <lineage>
        <taxon>Eukaryota</taxon>
        <taxon>Fungi</taxon>
        <taxon>Dikarya</taxon>
        <taxon>Basidiomycota</taxon>
        <taxon>Agaricomycotina</taxon>
        <taxon>Agaricomycetes</taxon>
        <taxon>Phallomycetidae</taxon>
        <taxon>Geastrales</taxon>
        <taxon>Sphaerobolaceae</taxon>
        <taxon>Sphaerobolus</taxon>
    </lineage>
</organism>
<dbReference type="InterPro" id="IPR001878">
    <property type="entry name" value="Znf_CCHC"/>
</dbReference>
<keyword evidence="2" id="KW-0507">mRNA processing</keyword>
<dbReference type="GO" id="GO:0071038">
    <property type="term" value="P:TRAMP-dependent tRNA surveillance pathway"/>
    <property type="evidence" value="ECO:0007669"/>
    <property type="project" value="TreeGrafter"/>
</dbReference>
<dbReference type="OrthoDB" id="7608935at2759"/>
<evidence type="ECO:0000256" key="9">
    <source>
        <dbReference type="SAM" id="MobiDB-lite"/>
    </source>
</evidence>
<keyword evidence="6" id="KW-0862">Zinc</keyword>
<accession>A0A0C9U3P6</accession>
<dbReference type="PROSITE" id="PS50158">
    <property type="entry name" value="ZF_CCHC"/>
    <property type="match status" value="2"/>
</dbReference>
<evidence type="ECO:0000256" key="8">
    <source>
        <dbReference type="PROSITE-ProRule" id="PRU00047"/>
    </source>
</evidence>
<evidence type="ECO:0000256" key="4">
    <source>
        <dbReference type="ARBA" id="ARBA00022737"/>
    </source>
</evidence>
<evidence type="ECO:0000313" key="11">
    <source>
        <dbReference type="EMBL" id="KIJ37468.1"/>
    </source>
</evidence>
<comment type="subcellular location">
    <subcellularLocation>
        <location evidence="1">Nucleus</location>
    </subcellularLocation>
</comment>
<dbReference type="GO" id="GO:0071035">
    <property type="term" value="P:nuclear polyadenylation-dependent rRNA catabolic process"/>
    <property type="evidence" value="ECO:0007669"/>
    <property type="project" value="TreeGrafter"/>
</dbReference>
<dbReference type="PANTHER" id="PTHR46543:SF1">
    <property type="entry name" value="ZINC FINGER CCHC DOMAIN-CONTAINING PROTEIN 7"/>
    <property type="match status" value="1"/>
</dbReference>
<evidence type="ECO:0000256" key="5">
    <source>
        <dbReference type="ARBA" id="ARBA00022771"/>
    </source>
</evidence>
<sequence>MSQSAVEVIDLTSSPREVIEIEDGEEVEVEDTIADPDTPNGSVNGTPDPKDGRKPKRKKRRRRNRGKGLEEEGETKDENIVPGKGAEPEERGKKRKRGNELDVDNSNLKKRNRSPSPQQAMFTIDFEPTMTELASFVSSIPPPSLDFESKSKAPAQPTKNTHTEDGLLLPSHVSVATGDELPLPNEEANKRDLSPVSDASGIDFLDDDRAGGVPRYFQDAITPAKSHRACKRCGEEGHEVKYCPNQICLTCGAKNEHNTLSCPVLRVCFNCQGKGHLARNCPRIGGLSKNAHLVFGRPGTDMTMVAVTPSKETSDGKAAKMRRRELVKHKDALRSRKMMKVTGSAGIAEVP</sequence>
<dbReference type="GO" id="GO:0071037">
    <property type="term" value="P:nuclear polyadenylation-dependent snRNA catabolic process"/>
    <property type="evidence" value="ECO:0007669"/>
    <property type="project" value="TreeGrafter"/>
</dbReference>
<feature type="region of interest" description="Disordered" evidence="9">
    <location>
        <begin position="1"/>
        <end position="122"/>
    </location>
</feature>
<proteinExistence type="predicted"/>
<feature type="compositionally biased region" description="Acidic residues" evidence="9">
    <location>
        <begin position="20"/>
        <end position="34"/>
    </location>
</feature>
<evidence type="ECO:0000256" key="1">
    <source>
        <dbReference type="ARBA" id="ARBA00004123"/>
    </source>
</evidence>
<keyword evidence="3" id="KW-0479">Metal-binding</keyword>
<feature type="region of interest" description="Disordered" evidence="9">
    <location>
        <begin position="145"/>
        <end position="167"/>
    </location>
</feature>
<evidence type="ECO:0000256" key="3">
    <source>
        <dbReference type="ARBA" id="ARBA00022723"/>
    </source>
</evidence>
<evidence type="ECO:0000313" key="12">
    <source>
        <dbReference type="Proteomes" id="UP000054279"/>
    </source>
</evidence>
<evidence type="ECO:0000256" key="2">
    <source>
        <dbReference type="ARBA" id="ARBA00022664"/>
    </source>
</evidence>
<dbReference type="GO" id="GO:0031499">
    <property type="term" value="C:TRAMP complex"/>
    <property type="evidence" value="ECO:0007669"/>
    <property type="project" value="TreeGrafter"/>
</dbReference>
<feature type="compositionally biased region" description="Polar residues" evidence="9">
    <location>
        <begin position="1"/>
        <end position="15"/>
    </location>
</feature>
<dbReference type="PANTHER" id="PTHR46543">
    <property type="entry name" value="ZINC FINGER CCHC DOMAIN-CONTAINING PROTEIN 7"/>
    <property type="match status" value="1"/>
</dbReference>
<dbReference type="HOGENOM" id="CLU_791236_0_0_1"/>
<keyword evidence="7" id="KW-0539">Nucleus</keyword>
<feature type="domain" description="CCHC-type" evidence="10">
    <location>
        <begin position="268"/>
        <end position="283"/>
    </location>
</feature>
<keyword evidence="4" id="KW-0677">Repeat</keyword>
<reference evidence="11 12" key="1">
    <citation type="submission" date="2014-06" db="EMBL/GenBank/DDBJ databases">
        <title>Evolutionary Origins and Diversification of the Mycorrhizal Mutualists.</title>
        <authorList>
            <consortium name="DOE Joint Genome Institute"/>
            <consortium name="Mycorrhizal Genomics Consortium"/>
            <person name="Kohler A."/>
            <person name="Kuo A."/>
            <person name="Nagy L.G."/>
            <person name="Floudas D."/>
            <person name="Copeland A."/>
            <person name="Barry K.W."/>
            <person name="Cichocki N."/>
            <person name="Veneault-Fourrey C."/>
            <person name="LaButti K."/>
            <person name="Lindquist E.A."/>
            <person name="Lipzen A."/>
            <person name="Lundell T."/>
            <person name="Morin E."/>
            <person name="Murat C."/>
            <person name="Riley R."/>
            <person name="Ohm R."/>
            <person name="Sun H."/>
            <person name="Tunlid A."/>
            <person name="Henrissat B."/>
            <person name="Grigoriev I.V."/>
            <person name="Hibbett D.S."/>
            <person name="Martin F."/>
        </authorList>
    </citation>
    <scope>NUCLEOTIDE SEQUENCE [LARGE SCALE GENOMIC DNA]</scope>
    <source>
        <strain evidence="11 12">SS14</strain>
    </source>
</reference>
<dbReference type="GO" id="GO:0008270">
    <property type="term" value="F:zinc ion binding"/>
    <property type="evidence" value="ECO:0007669"/>
    <property type="project" value="UniProtKB-KW"/>
</dbReference>
<keyword evidence="12" id="KW-1185">Reference proteome</keyword>
<dbReference type="InterPro" id="IPR036875">
    <property type="entry name" value="Znf_CCHC_sf"/>
</dbReference>
<evidence type="ECO:0000256" key="6">
    <source>
        <dbReference type="ARBA" id="ARBA00022833"/>
    </source>
</evidence>
<dbReference type="GO" id="GO:0071039">
    <property type="term" value="P:nuclear polyadenylation-dependent CUT catabolic process"/>
    <property type="evidence" value="ECO:0007669"/>
    <property type="project" value="TreeGrafter"/>
</dbReference>
<feature type="compositionally biased region" description="Basic residues" evidence="9">
    <location>
        <begin position="53"/>
        <end position="66"/>
    </location>
</feature>
<dbReference type="Pfam" id="PF00098">
    <property type="entry name" value="zf-CCHC"/>
    <property type="match status" value="1"/>
</dbReference>
<dbReference type="GO" id="GO:0071031">
    <property type="term" value="P:nuclear mRNA surveillance of mRNA 3'-end processing"/>
    <property type="evidence" value="ECO:0007669"/>
    <property type="project" value="TreeGrafter"/>
</dbReference>
<keyword evidence="5 8" id="KW-0863">Zinc-finger</keyword>